<dbReference type="SMART" id="SM00219">
    <property type="entry name" value="TyrKc"/>
    <property type="match status" value="1"/>
</dbReference>
<protein>
    <recommendedName>
        <fullName evidence="1">Protein kinase domain-containing protein</fullName>
    </recommendedName>
</protein>
<sequence length="163" mass="18468">VMHRDLAARNCLISSNDICKISDFGLSLLGHTHKEKQLLKVPVRWLPPEVLTKGLYSNKSDVWSCGVLMFEVFSNGETPYKEIAKLHEVRKQVVFHRLRLKPPPDMPAEESAIMMSCFEDDPAARPSFDDLRRIYKESCGAGTLQKVIKWLSAEKTDLTPVKG</sequence>
<dbReference type="InterPro" id="IPR050122">
    <property type="entry name" value="RTK"/>
</dbReference>
<dbReference type="AlphaFoldDB" id="A0A2G9ULB9"/>
<proteinExistence type="predicted"/>
<reference evidence="2 3" key="1">
    <citation type="submission" date="2015-09" db="EMBL/GenBank/DDBJ databases">
        <title>Draft genome of the parasitic nematode Teladorsagia circumcincta isolate WARC Sus (inbred).</title>
        <authorList>
            <person name="Mitreva M."/>
        </authorList>
    </citation>
    <scope>NUCLEOTIDE SEQUENCE [LARGE SCALE GENOMIC DNA]</scope>
    <source>
        <strain evidence="2 3">S</strain>
    </source>
</reference>
<keyword evidence="3" id="KW-1185">Reference proteome</keyword>
<dbReference type="GO" id="GO:0004714">
    <property type="term" value="F:transmembrane receptor protein tyrosine kinase activity"/>
    <property type="evidence" value="ECO:0007669"/>
    <property type="project" value="TreeGrafter"/>
</dbReference>
<feature type="non-terminal residue" evidence="2">
    <location>
        <position position="1"/>
    </location>
</feature>
<evidence type="ECO:0000259" key="1">
    <source>
        <dbReference type="PROSITE" id="PS50011"/>
    </source>
</evidence>
<accession>A0A2G9ULB9</accession>
<dbReference type="GO" id="GO:0005886">
    <property type="term" value="C:plasma membrane"/>
    <property type="evidence" value="ECO:0007669"/>
    <property type="project" value="TreeGrafter"/>
</dbReference>
<feature type="domain" description="Protein kinase" evidence="1">
    <location>
        <begin position="1"/>
        <end position="151"/>
    </location>
</feature>
<dbReference type="GO" id="GO:0043235">
    <property type="term" value="C:receptor complex"/>
    <property type="evidence" value="ECO:0007669"/>
    <property type="project" value="TreeGrafter"/>
</dbReference>
<dbReference type="Proteomes" id="UP000230423">
    <property type="component" value="Unassembled WGS sequence"/>
</dbReference>
<dbReference type="PROSITE" id="PS50011">
    <property type="entry name" value="PROTEIN_KINASE_DOM"/>
    <property type="match status" value="1"/>
</dbReference>
<dbReference type="Gene3D" id="1.10.510.10">
    <property type="entry name" value="Transferase(Phosphotransferase) domain 1"/>
    <property type="match status" value="1"/>
</dbReference>
<dbReference type="InterPro" id="IPR001245">
    <property type="entry name" value="Ser-Thr/Tyr_kinase_cat_dom"/>
</dbReference>
<dbReference type="InterPro" id="IPR011009">
    <property type="entry name" value="Kinase-like_dom_sf"/>
</dbReference>
<dbReference type="PANTHER" id="PTHR24416:SF611">
    <property type="entry name" value="TYROSINE-PROTEIN KINASE TRANSMEMBRANE RECEPTOR ROR"/>
    <property type="match status" value="1"/>
</dbReference>
<dbReference type="SUPFAM" id="SSF56112">
    <property type="entry name" value="Protein kinase-like (PK-like)"/>
    <property type="match status" value="1"/>
</dbReference>
<dbReference type="EMBL" id="KZ346104">
    <property type="protein sequence ID" value="PIO70946.1"/>
    <property type="molecule type" value="Genomic_DNA"/>
</dbReference>
<dbReference type="Pfam" id="PF07714">
    <property type="entry name" value="PK_Tyr_Ser-Thr"/>
    <property type="match status" value="1"/>
</dbReference>
<evidence type="ECO:0000313" key="3">
    <source>
        <dbReference type="Proteomes" id="UP000230423"/>
    </source>
</evidence>
<name>A0A2G9ULB9_TELCI</name>
<gene>
    <name evidence="2" type="ORF">TELCIR_07170</name>
</gene>
<dbReference type="OrthoDB" id="346907at2759"/>
<dbReference type="PRINTS" id="PR00109">
    <property type="entry name" value="TYRKINASE"/>
</dbReference>
<dbReference type="PROSITE" id="PS00109">
    <property type="entry name" value="PROTEIN_KINASE_TYR"/>
    <property type="match status" value="1"/>
</dbReference>
<dbReference type="PANTHER" id="PTHR24416">
    <property type="entry name" value="TYROSINE-PROTEIN KINASE RECEPTOR"/>
    <property type="match status" value="1"/>
</dbReference>
<dbReference type="GO" id="GO:0005524">
    <property type="term" value="F:ATP binding"/>
    <property type="evidence" value="ECO:0007669"/>
    <property type="project" value="InterPro"/>
</dbReference>
<organism evidence="2 3">
    <name type="scientific">Teladorsagia circumcincta</name>
    <name type="common">Brown stomach worm</name>
    <name type="synonym">Ostertagia circumcincta</name>
    <dbReference type="NCBI Taxonomy" id="45464"/>
    <lineage>
        <taxon>Eukaryota</taxon>
        <taxon>Metazoa</taxon>
        <taxon>Ecdysozoa</taxon>
        <taxon>Nematoda</taxon>
        <taxon>Chromadorea</taxon>
        <taxon>Rhabditida</taxon>
        <taxon>Rhabditina</taxon>
        <taxon>Rhabditomorpha</taxon>
        <taxon>Strongyloidea</taxon>
        <taxon>Trichostrongylidae</taxon>
        <taxon>Teladorsagia</taxon>
    </lineage>
</organism>
<dbReference type="InterPro" id="IPR008266">
    <property type="entry name" value="Tyr_kinase_AS"/>
</dbReference>
<evidence type="ECO:0000313" key="2">
    <source>
        <dbReference type="EMBL" id="PIO70946.1"/>
    </source>
</evidence>
<dbReference type="InterPro" id="IPR020635">
    <property type="entry name" value="Tyr_kinase_cat_dom"/>
</dbReference>
<dbReference type="InterPro" id="IPR000719">
    <property type="entry name" value="Prot_kinase_dom"/>
</dbReference>
<dbReference type="GO" id="GO:0007169">
    <property type="term" value="P:cell surface receptor protein tyrosine kinase signaling pathway"/>
    <property type="evidence" value="ECO:0007669"/>
    <property type="project" value="TreeGrafter"/>
</dbReference>